<name>A0AB34CL85_9GAMM</name>
<feature type="chain" id="PRO_5044245639" evidence="1">
    <location>
        <begin position="21"/>
        <end position="205"/>
    </location>
</feature>
<keyword evidence="1" id="KW-0732">Signal</keyword>
<proteinExistence type="predicted"/>
<protein>
    <submittedName>
        <fullName evidence="3">Membrane integrity-associated transporter subunit PqiC</fullName>
    </submittedName>
</protein>
<dbReference type="RefSeq" id="WP_047063014.1">
    <property type="nucleotide sequence ID" value="NZ_VWVM01000005.1"/>
</dbReference>
<dbReference type="Gene3D" id="3.40.50.10610">
    <property type="entry name" value="ABC-type transport auxiliary lipoprotein component"/>
    <property type="match status" value="1"/>
</dbReference>
<feature type="signal peptide" evidence="1">
    <location>
        <begin position="1"/>
        <end position="20"/>
    </location>
</feature>
<feature type="domain" description="ABC-type transport auxiliary lipoprotein component" evidence="2">
    <location>
        <begin position="27"/>
        <end position="186"/>
    </location>
</feature>
<dbReference type="AlphaFoldDB" id="A0AB34CL85"/>
<evidence type="ECO:0000313" key="4">
    <source>
        <dbReference type="Proteomes" id="UP000324255"/>
    </source>
</evidence>
<gene>
    <name evidence="3" type="ORF">F3I20_07935</name>
</gene>
<keyword evidence="4" id="KW-1185">Reference proteome</keyword>
<organism evidence="3 4">
    <name type="scientific">Candidatus Pantoea gossypiicola</name>
    <dbReference type="NCBI Taxonomy" id="2608008"/>
    <lineage>
        <taxon>Bacteria</taxon>
        <taxon>Pseudomonadati</taxon>
        <taxon>Pseudomonadota</taxon>
        <taxon>Gammaproteobacteria</taxon>
        <taxon>Enterobacterales</taxon>
        <taxon>Erwiniaceae</taxon>
        <taxon>Pantoea</taxon>
    </lineage>
</organism>
<comment type="caution">
    <text evidence="3">The sequence shown here is derived from an EMBL/GenBank/DDBJ whole genome shotgun (WGS) entry which is preliminary data.</text>
</comment>
<evidence type="ECO:0000259" key="2">
    <source>
        <dbReference type="Pfam" id="PF03886"/>
    </source>
</evidence>
<evidence type="ECO:0000256" key="1">
    <source>
        <dbReference type="SAM" id="SignalP"/>
    </source>
</evidence>
<reference evidence="3 4" key="1">
    <citation type="submission" date="2019-09" db="EMBL/GenBank/DDBJ databases">
        <title>Genomic diversity of phyloplane-associated Pantoea species in Pakistan cotton crop.</title>
        <authorList>
            <person name="Tufail M.R."/>
            <person name="Cook D.R."/>
        </authorList>
    </citation>
    <scope>NUCLEOTIDE SEQUENCE [LARGE SCALE GENOMIC DNA]</scope>
    <source>
        <strain evidence="3 4">B_8</strain>
    </source>
</reference>
<dbReference type="EMBL" id="VWVM01000005">
    <property type="protein sequence ID" value="KAA6125882.1"/>
    <property type="molecule type" value="Genomic_DNA"/>
</dbReference>
<dbReference type="SUPFAM" id="SSF159594">
    <property type="entry name" value="XCC0632-like"/>
    <property type="match status" value="1"/>
</dbReference>
<sequence length="205" mass="22371">MKSYRFSGLLVPVFFLNACASPPVHYYSLLAPSGETITTKPPAPFMVDVLPVGIPSQNDQSQLVVRQGAAGAVVLDNERWTGPLDDEIRSALSSVLTHELATQDVAGLPQTSARPVLRIKLQLRRFDAWPGQRVQLDADWSLGFANEAGKPRLVCRGYLDEPAPGGYPEMVQAQQRLVAALARRIATDARAWAHSRQAACVDPQE</sequence>
<evidence type="ECO:0000313" key="3">
    <source>
        <dbReference type="EMBL" id="KAA6125882.1"/>
    </source>
</evidence>
<dbReference type="Proteomes" id="UP000324255">
    <property type="component" value="Unassembled WGS sequence"/>
</dbReference>
<accession>A0AB34CL85</accession>
<dbReference type="InterPro" id="IPR005586">
    <property type="entry name" value="ABC_trans_aux"/>
</dbReference>
<dbReference type="Pfam" id="PF03886">
    <property type="entry name" value="ABC_trans_aux"/>
    <property type="match status" value="1"/>
</dbReference>